<dbReference type="InterPro" id="IPR050745">
    <property type="entry name" value="Multifunctional_regulatory"/>
</dbReference>
<dbReference type="Gene3D" id="1.25.40.20">
    <property type="entry name" value="Ankyrin repeat-containing domain"/>
    <property type="match status" value="1"/>
</dbReference>
<dbReference type="Proteomes" id="UP000829364">
    <property type="component" value="Chromosome 4"/>
</dbReference>
<dbReference type="PROSITE" id="PS50297">
    <property type="entry name" value="ANK_REP_REGION"/>
    <property type="match status" value="1"/>
</dbReference>
<dbReference type="SMART" id="SM00248">
    <property type="entry name" value="ANK"/>
    <property type="match status" value="5"/>
</dbReference>
<feature type="repeat" description="ANK" evidence="3">
    <location>
        <begin position="335"/>
        <end position="367"/>
    </location>
</feature>
<feature type="repeat" description="ANK" evidence="3">
    <location>
        <begin position="226"/>
        <end position="258"/>
    </location>
</feature>
<evidence type="ECO:0000256" key="2">
    <source>
        <dbReference type="ARBA" id="ARBA00023043"/>
    </source>
</evidence>
<sequence length="389" mass="39805">MDPPPIPVSNGGTTSNQRRPACELASLPAELLLFIAGFVASAQDLSALSRASRRLYRDLLRHRYRLGVQAHGPSLVTWAIRRRRMGTVRDALDAAAAIAAGRGGGAAAATRCPQCANAPSPLELAAQYNFEDVVALLLGAATAATRDDDRGGGDGGGDEGGGGGEEEAGAGEQEEGEGAEVININVNARSPKGQAALCWAAAHRNAALARMLLRVHGIDLETRDPYGRTPLANAAGHGDMTLVEMLLAHGADANSPLRPVVERGSGGGDSDVDGTTATTTIVVDAAIQAVVSRLLQDRGGCVDDDNDAGRRLLLGLAKDSDVDAGSSGGGNGNESCSVPLLLAVGSGHADVARTLVAHGAHLHLEATAEEGRGGHAGKMEECRCGETYA</sequence>
<reference evidence="5" key="1">
    <citation type="submission" date="2021-11" db="EMBL/GenBank/DDBJ databases">
        <title>Purpureocillium_takamizusanense_genome.</title>
        <authorList>
            <person name="Nguyen N.-H."/>
        </authorList>
    </citation>
    <scope>NUCLEOTIDE SEQUENCE</scope>
    <source>
        <strain evidence="5">PT3</strain>
    </source>
</reference>
<keyword evidence="1" id="KW-0677">Repeat</keyword>
<organism evidence="5 6">
    <name type="scientific">Purpureocillium takamizusanense</name>
    <dbReference type="NCBI Taxonomy" id="2060973"/>
    <lineage>
        <taxon>Eukaryota</taxon>
        <taxon>Fungi</taxon>
        <taxon>Dikarya</taxon>
        <taxon>Ascomycota</taxon>
        <taxon>Pezizomycotina</taxon>
        <taxon>Sordariomycetes</taxon>
        <taxon>Hypocreomycetidae</taxon>
        <taxon>Hypocreales</taxon>
        <taxon>Ophiocordycipitaceae</taxon>
        <taxon>Purpureocillium</taxon>
    </lineage>
</organism>
<dbReference type="PANTHER" id="PTHR24189">
    <property type="entry name" value="MYOTROPHIN"/>
    <property type="match status" value="1"/>
</dbReference>
<dbReference type="PANTHER" id="PTHR24189:SF50">
    <property type="entry name" value="ANKYRIN REPEAT AND SOCS BOX PROTEIN 2"/>
    <property type="match status" value="1"/>
</dbReference>
<evidence type="ECO:0000313" key="5">
    <source>
        <dbReference type="EMBL" id="UNI19295.1"/>
    </source>
</evidence>
<evidence type="ECO:0008006" key="7">
    <source>
        <dbReference type="Google" id="ProtNLM"/>
    </source>
</evidence>
<protein>
    <recommendedName>
        <fullName evidence="7">Ankyrin repeat protein</fullName>
    </recommendedName>
</protein>
<feature type="compositionally biased region" description="Acidic residues" evidence="4">
    <location>
        <begin position="164"/>
        <end position="177"/>
    </location>
</feature>
<dbReference type="GO" id="GO:0005737">
    <property type="term" value="C:cytoplasm"/>
    <property type="evidence" value="ECO:0007669"/>
    <property type="project" value="TreeGrafter"/>
</dbReference>
<gene>
    <name evidence="5" type="ORF">JDV02_005488</name>
</gene>
<dbReference type="InterPro" id="IPR002110">
    <property type="entry name" value="Ankyrin_rpt"/>
</dbReference>
<feature type="region of interest" description="Disordered" evidence="4">
    <location>
        <begin position="145"/>
        <end position="177"/>
    </location>
</feature>
<evidence type="ECO:0000256" key="3">
    <source>
        <dbReference type="PROSITE-ProRule" id="PRU00023"/>
    </source>
</evidence>
<dbReference type="InterPro" id="IPR036770">
    <property type="entry name" value="Ankyrin_rpt-contain_sf"/>
</dbReference>
<dbReference type="AlphaFoldDB" id="A0A9Q8VAE0"/>
<name>A0A9Q8VAE0_9HYPO</name>
<dbReference type="Pfam" id="PF12796">
    <property type="entry name" value="Ank_2"/>
    <property type="match status" value="1"/>
</dbReference>
<dbReference type="OrthoDB" id="20872at2759"/>
<keyword evidence="2 3" id="KW-0040">ANK repeat</keyword>
<dbReference type="KEGG" id="ptkz:JDV02_005488"/>
<dbReference type="PROSITE" id="PS50088">
    <property type="entry name" value="ANK_REPEAT"/>
    <property type="match status" value="2"/>
</dbReference>
<keyword evidence="6" id="KW-1185">Reference proteome</keyword>
<evidence type="ECO:0000313" key="6">
    <source>
        <dbReference type="Proteomes" id="UP000829364"/>
    </source>
</evidence>
<dbReference type="GeneID" id="72067437"/>
<dbReference type="GO" id="GO:0005634">
    <property type="term" value="C:nucleus"/>
    <property type="evidence" value="ECO:0007669"/>
    <property type="project" value="TreeGrafter"/>
</dbReference>
<dbReference type="EMBL" id="CP086357">
    <property type="protein sequence ID" value="UNI19295.1"/>
    <property type="molecule type" value="Genomic_DNA"/>
</dbReference>
<feature type="compositionally biased region" description="Gly residues" evidence="4">
    <location>
        <begin position="153"/>
        <end position="163"/>
    </location>
</feature>
<evidence type="ECO:0000256" key="1">
    <source>
        <dbReference type="ARBA" id="ARBA00022737"/>
    </source>
</evidence>
<accession>A0A9Q8VAE0</accession>
<evidence type="ECO:0000256" key="4">
    <source>
        <dbReference type="SAM" id="MobiDB-lite"/>
    </source>
</evidence>
<dbReference type="SUPFAM" id="SSF48403">
    <property type="entry name" value="Ankyrin repeat"/>
    <property type="match status" value="1"/>
</dbReference>
<dbReference type="RefSeq" id="XP_047842776.1">
    <property type="nucleotide sequence ID" value="XM_047986793.1"/>
</dbReference>
<proteinExistence type="predicted"/>